<name>A0A9N8YLS6_9GLOM</name>
<gene>
    <name evidence="1" type="ORF">AMORRO_LOCUS353</name>
</gene>
<organism evidence="1 2">
    <name type="scientific">Acaulospora morrowiae</name>
    <dbReference type="NCBI Taxonomy" id="94023"/>
    <lineage>
        <taxon>Eukaryota</taxon>
        <taxon>Fungi</taxon>
        <taxon>Fungi incertae sedis</taxon>
        <taxon>Mucoromycota</taxon>
        <taxon>Glomeromycotina</taxon>
        <taxon>Glomeromycetes</taxon>
        <taxon>Diversisporales</taxon>
        <taxon>Acaulosporaceae</taxon>
        <taxon>Acaulospora</taxon>
    </lineage>
</organism>
<sequence>MNQQHTKVNKISLVQQRLKDNKLIVDSHLSTCESFLRKSQYSDQIELMANPMKIEQVGEFFQGQSFDVQENNRRENSCLKGD</sequence>
<keyword evidence="2" id="KW-1185">Reference proteome</keyword>
<dbReference type="AlphaFoldDB" id="A0A9N8YLS6"/>
<evidence type="ECO:0000313" key="2">
    <source>
        <dbReference type="Proteomes" id="UP000789342"/>
    </source>
</evidence>
<accession>A0A9N8YLS6</accession>
<comment type="caution">
    <text evidence="1">The sequence shown here is derived from an EMBL/GenBank/DDBJ whole genome shotgun (WGS) entry which is preliminary data.</text>
</comment>
<reference evidence="1" key="1">
    <citation type="submission" date="2021-06" db="EMBL/GenBank/DDBJ databases">
        <authorList>
            <person name="Kallberg Y."/>
            <person name="Tangrot J."/>
            <person name="Rosling A."/>
        </authorList>
    </citation>
    <scope>NUCLEOTIDE SEQUENCE</scope>
    <source>
        <strain evidence="1">CL551</strain>
    </source>
</reference>
<proteinExistence type="predicted"/>
<evidence type="ECO:0000313" key="1">
    <source>
        <dbReference type="EMBL" id="CAG8441960.1"/>
    </source>
</evidence>
<dbReference type="EMBL" id="CAJVPV010000084">
    <property type="protein sequence ID" value="CAG8441960.1"/>
    <property type="molecule type" value="Genomic_DNA"/>
</dbReference>
<dbReference type="Proteomes" id="UP000789342">
    <property type="component" value="Unassembled WGS sequence"/>
</dbReference>
<protein>
    <submittedName>
        <fullName evidence="1">14228_t:CDS:1</fullName>
    </submittedName>
</protein>